<dbReference type="Proteomes" id="UP001519654">
    <property type="component" value="Unassembled WGS sequence"/>
</dbReference>
<keyword evidence="4" id="KW-0808">Transferase</keyword>
<accession>A0ABS5YIF2</accession>
<dbReference type="PANTHER" id="PTHR43182:SF1">
    <property type="entry name" value="COBALT-PRECORRIN-7 C(5)-METHYLTRANSFERASE"/>
    <property type="match status" value="1"/>
</dbReference>
<evidence type="ECO:0000313" key="7">
    <source>
        <dbReference type="EMBL" id="MBU2662523.1"/>
    </source>
</evidence>
<feature type="domain" description="Tetrapyrrole methylase" evidence="6">
    <location>
        <begin position="9"/>
        <end position="188"/>
    </location>
</feature>
<dbReference type="NCBIfam" id="TIGR02469">
    <property type="entry name" value="CbiT"/>
    <property type="match status" value="1"/>
</dbReference>
<comment type="pathway">
    <text evidence="1">Cofactor biosynthesis; adenosylcobalamin biosynthesis.</text>
</comment>
<organism evidence="7 8">
    <name type="scientific">Paractinoplanes bogorensis</name>
    <dbReference type="NCBI Taxonomy" id="1610840"/>
    <lineage>
        <taxon>Bacteria</taxon>
        <taxon>Bacillati</taxon>
        <taxon>Actinomycetota</taxon>
        <taxon>Actinomycetes</taxon>
        <taxon>Micromonosporales</taxon>
        <taxon>Micromonosporaceae</taxon>
        <taxon>Paractinoplanes</taxon>
    </lineage>
</organism>
<keyword evidence="2" id="KW-0169">Cobalamin biosynthesis</keyword>
<evidence type="ECO:0000256" key="1">
    <source>
        <dbReference type="ARBA" id="ARBA00004953"/>
    </source>
</evidence>
<dbReference type="InterPro" id="IPR000878">
    <property type="entry name" value="4pyrrol_Mease"/>
</dbReference>
<dbReference type="Pfam" id="PF00590">
    <property type="entry name" value="TP_methylase"/>
    <property type="match status" value="1"/>
</dbReference>
<evidence type="ECO:0000256" key="2">
    <source>
        <dbReference type="ARBA" id="ARBA00022573"/>
    </source>
</evidence>
<evidence type="ECO:0000256" key="3">
    <source>
        <dbReference type="ARBA" id="ARBA00022603"/>
    </source>
</evidence>
<protein>
    <submittedName>
        <fullName evidence="7">Precorrin-6y C5,15-methyltransferase (Decarboxylating) subunit CbiE</fullName>
    </submittedName>
</protein>
<dbReference type="Gene3D" id="3.40.50.150">
    <property type="entry name" value="Vaccinia Virus protein VP39"/>
    <property type="match status" value="1"/>
</dbReference>
<dbReference type="CDD" id="cd02440">
    <property type="entry name" value="AdoMet_MTases"/>
    <property type="match status" value="1"/>
</dbReference>
<dbReference type="InterPro" id="IPR006365">
    <property type="entry name" value="Cbl_synth_CobL"/>
</dbReference>
<dbReference type="InterPro" id="IPR014008">
    <property type="entry name" value="Cbl_synth_MTase_CbiT"/>
</dbReference>
<evidence type="ECO:0000313" key="8">
    <source>
        <dbReference type="Proteomes" id="UP001519654"/>
    </source>
</evidence>
<dbReference type="InterPro" id="IPR014776">
    <property type="entry name" value="4pyrrole_Mease_sub2"/>
</dbReference>
<dbReference type="NCBIfam" id="TIGR02467">
    <property type="entry name" value="CbiE"/>
    <property type="match status" value="1"/>
</dbReference>
<dbReference type="InterPro" id="IPR035996">
    <property type="entry name" value="4pyrrol_Methylase_sf"/>
</dbReference>
<evidence type="ECO:0000256" key="5">
    <source>
        <dbReference type="ARBA" id="ARBA00022691"/>
    </source>
</evidence>
<dbReference type="SUPFAM" id="SSF53335">
    <property type="entry name" value="S-adenosyl-L-methionine-dependent methyltransferases"/>
    <property type="match status" value="1"/>
</dbReference>
<dbReference type="InterPro" id="IPR014777">
    <property type="entry name" value="4pyrrole_Mease_sub1"/>
</dbReference>
<dbReference type="InterPro" id="IPR050714">
    <property type="entry name" value="Cobalamin_biosynth_MTase"/>
</dbReference>
<comment type="caution">
    <text evidence="7">The sequence shown here is derived from an EMBL/GenBank/DDBJ whole genome shotgun (WGS) entry which is preliminary data.</text>
</comment>
<dbReference type="EMBL" id="JAHKKG010000001">
    <property type="protein sequence ID" value="MBU2662523.1"/>
    <property type="molecule type" value="Genomic_DNA"/>
</dbReference>
<sequence length="418" mass="42394">MDADNPDLVTVVGIGAGGWSDLSRTAVSALSSAPVIVGSARQLSLLPPSVTARRVPLPSPLLPGLGTLLEPGVVVLASGDPMFHGIGATIMRLSDPSRVRIIPHPSSVSLAAARLGWPLATTEVISLVTADPATLRRALNPGRRVLVLSRDATTPGRVASLLVEAGFGAASMTVLSQLGGPSEHICSGVASSWAHPPGDALNVIAVSCPPGVSGISVAPGLSDSLYETDGQLTKREVRAVTMAVLAPTPGALLWDVGAGSGSIGIEWMRSHPDCRAYAVESSPARVTTIRTNALYLGVPGLEVVTGPAPDALTGLPTPDAVFIGGGLTREGVLEACLAALRPGGRLVANAVTLESEATLAAAYAELGGELTRLSVSRGSPVGGFTGWRPMMPVTIWSVTRLSAGLPGAVTPFPGAVTS</sequence>
<dbReference type="Gene3D" id="3.30.950.10">
    <property type="entry name" value="Methyltransferase, Cobalt-precorrin-4 Transmethylase, Domain 2"/>
    <property type="match status" value="1"/>
</dbReference>
<reference evidence="7 8" key="1">
    <citation type="submission" date="2021-06" db="EMBL/GenBank/DDBJ databases">
        <title>Actinoplanes lichenicola sp. nov., and Actinoplanes ovalisporus sp. nov., isolated from lichen in Thailand.</title>
        <authorList>
            <person name="Saeng-In P."/>
            <person name="Kanchanasin P."/>
            <person name="Yuki M."/>
            <person name="Kudo T."/>
            <person name="Ohkuma M."/>
            <person name="Phongsopitanun W."/>
            <person name="Tanasupawat S."/>
        </authorList>
    </citation>
    <scope>NUCLEOTIDE SEQUENCE [LARGE SCALE GENOMIC DNA]</scope>
    <source>
        <strain evidence="7 8">NBRC 110975</strain>
    </source>
</reference>
<keyword evidence="5" id="KW-0949">S-adenosyl-L-methionine</keyword>
<dbReference type="RefSeq" id="WP_215784464.1">
    <property type="nucleotide sequence ID" value="NZ_JAHKKG010000001.1"/>
</dbReference>
<dbReference type="InterPro" id="IPR012818">
    <property type="entry name" value="CbiE"/>
</dbReference>
<keyword evidence="3" id="KW-0489">Methyltransferase</keyword>
<proteinExistence type="predicted"/>
<dbReference type="Gene3D" id="3.40.1010.10">
    <property type="entry name" value="Cobalt-precorrin-4 Transmethylase, Domain 1"/>
    <property type="match status" value="1"/>
</dbReference>
<evidence type="ECO:0000259" key="6">
    <source>
        <dbReference type="Pfam" id="PF00590"/>
    </source>
</evidence>
<dbReference type="PANTHER" id="PTHR43182">
    <property type="entry name" value="COBALT-PRECORRIN-6B C(15)-METHYLTRANSFERASE (DECARBOXYLATING)"/>
    <property type="match status" value="1"/>
</dbReference>
<keyword evidence="8" id="KW-1185">Reference proteome</keyword>
<dbReference type="PIRSF" id="PIRSF036428">
    <property type="entry name" value="CobL"/>
    <property type="match status" value="1"/>
</dbReference>
<name>A0ABS5YIF2_9ACTN</name>
<evidence type="ECO:0000256" key="4">
    <source>
        <dbReference type="ARBA" id="ARBA00022679"/>
    </source>
</evidence>
<dbReference type="InterPro" id="IPR029063">
    <property type="entry name" value="SAM-dependent_MTases_sf"/>
</dbReference>
<dbReference type="CDD" id="cd11644">
    <property type="entry name" value="Precorrin-6Y-MT"/>
    <property type="match status" value="1"/>
</dbReference>
<dbReference type="SUPFAM" id="SSF53790">
    <property type="entry name" value="Tetrapyrrole methylase"/>
    <property type="match status" value="1"/>
</dbReference>
<gene>
    <name evidence="7" type="primary">cbiE</name>
    <name evidence="7" type="ORF">KOI35_03275</name>
</gene>